<dbReference type="EMBL" id="AGUE01000015">
    <property type="protein sequence ID" value="EHL03110.1"/>
    <property type="molecule type" value="Genomic_DNA"/>
</dbReference>
<gene>
    <name evidence="2" type="ORF">M7I_0802</name>
</gene>
<comment type="caution">
    <text evidence="2">The sequence shown here is derived from an EMBL/GenBank/DDBJ whole genome shotgun (WGS) entry which is preliminary data.</text>
</comment>
<dbReference type="OrthoDB" id="3971593at2759"/>
<protein>
    <submittedName>
        <fullName evidence="2">Uncharacterized protein</fullName>
    </submittedName>
</protein>
<evidence type="ECO:0000256" key="1">
    <source>
        <dbReference type="SAM" id="MobiDB-lite"/>
    </source>
</evidence>
<feature type="compositionally biased region" description="Basic and acidic residues" evidence="1">
    <location>
        <begin position="283"/>
        <end position="294"/>
    </location>
</feature>
<dbReference type="Proteomes" id="UP000005446">
    <property type="component" value="Unassembled WGS sequence"/>
</dbReference>
<dbReference type="AlphaFoldDB" id="H0EEC7"/>
<proteinExistence type="predicted"/>
<evidence type="ECO:0000313" key="2">
    <source>
        <dbReference type="EMBL" id="EHL03110.1"/>
    </source>
</evidence>
<dbReference type="HOGENOM" id="CLU_030054_0_0_1"/>
<keyword evidence="3" id="KW-1185">Reference proteome</keyword>
<evidence type="ECO:0000313" key="3">
    <source>
        <dbReference type="Proteomes" id="UP000005446"/>
    </source>
</evidence>
<feature type="compositionally biased region" description="Basic residues" evidence="1">
    <location>
        <begin position="263"/>
        <end position="272"/>
    </location>
</feature>
<dbReference type="InParanoid" id="H0EEC7"/>
<reference evidence="2 3" key="1">
    <citation type="journal article" date="2012" name="Eukaryot. Cell">
        <title>Genome sequence of the fungus Glarea lozoyensis: the first genome sequence of a species from the Helotiaceae family.</title>
        <authorList>
            <person name="Youssar L."/>
            <person name="Gruening B.A."/>
            <person name="Erxleben A."/>
            <person name="Guenther S."/>
            <person name="Huettel W."/>
        </authorList>
    </citation>
    <scope>NUCLEOTIDE SEQUENCE [LARGE SCALE GENOMIC DNA]</scope>
    <source>
        <strain evidence="3">ATCC 74030 / MF5533</strain>
    </source>
</reference>
<organism evidence="2 3">
    <name type="scientific">Glarea lozoyensis (strain ATCC 74030 / MF5533)</name>
    <dbReference type="NCBI Taxonomy" id="1104152"/>
    <lineage>
        <taxon>Eukaryota</taxon>
        <taxon>Fungi</taxon>
        <taxon>Dikarya</taxon>
        <taxon>Ascomycota</taxon>
        <taxon>Pezizomycotina</taxon>
        <taxon>Leotiomycetes</taxon>
        <taxon>Helotiales</taxon>
        <taxon>Helotiaceae</taxon>
        <taxon>Glarea</taxon>
    </lineage>
</organism>
<accession>H0EEC7</accession>
<sequence length="417" mass="48084">MEKYDYPNNYDANKDPNGTKLYNLFRYRQSVLSSFTLFDLRNYRINDDIIGVQRNNQGEFLKVLHGMIIEMDSKMSYESGEYRLRGRNLDIIRSLVTNDGSGPYVDIIDSILSVDASNIRIAFEDRRINETLVFVLQLVLTAMSLHPNMCNSKPVFKGKYKEQINALWLLYTANFFKFHLKSAGEGIMAHAYSNMDDHQYPSMWEGKIKAGTQPLQRFWKGAHSAKIREDMEILFSQEQASKLWSSKCEEALQSDPFINPRPRSPKKTKKSGKGAPSSSRTTRQTDKRNARPDDAKHLIKPEFLSFYGVAHDSRTAYFYGRIHALPPQQNIHGFQRIVLKKFYLDDYGEFSEDVYYYEGCVFPGGKVIAGRWWNANHDPRLIDTMSGPFLWWGVDESARAEPNDSEAILAFAALHHH</sequence>
<feature type="region of interest" description="Disordered" evidence="1">
    <location>
        <begin position="254"/>
        <end position="294"/>
    </location>
</feature>
<name>H0EEC7_GLAL7</name>